<evidence type="ECO:0000256" key="1">
    <source>
        <dbReference type="ARBA" id="ARBA00022737"/>
    </source>
</evidence>
<dbReference type="InterPro" id="IPR011990">
    <property type="entry name" value="TPR-like_helical_dom_sf"/>
</dbReference>
<organism evidence="5 6">
    <name type="scientific">Riccia fluitans</name>
    <dbReference type="NCBI Taxonomy" id="41844"/>
    <lineage>
        <taxon>Eukaryota</taxon>
        <taxon>Viridiplantae</taxon>
        <taxon>Streptophyta</taxon>
        <taxon>Embryophyta</taxon>
        <taxon>Marchantiophyta</taxon>
        <taxon>Marchantiopsida</taxon>
        <taxon>Marchantiidae</taxon>
        <taxon>Marchantiales</taxon>
        <taxon>Ricciaceae</taxon>
        <taxon>Riccia</taxon>
    </lineage>
</organism>
<evidence type="ECO:0000313" key="6">
    <source>
        <dbReference type="Proteomes" id="UP001605036"/>
    </source>
</evidence>
<dbReference type="PROSITE" id="PS50005">
    <property type="entry name" value="TPR"/>
    <property type="match status" value="1"/>
</dbReference>
<dbReference type="SUPFAM" id="SSF48452">
    <property type="entry name" value="TPR-like"/>
    <property type="match status" value="2"/>
</dbReference>
<proteinExistence type="predicted"/>
<keyword evidence="1" id="KW-0677">Repeat</keyword>
<sequence length="355" mass="39855">MAVAPTLAPSDAELSDSMLLMKEPIQRLQAVEEAAVQAMNLGDIDRCLFLRMQALALAKLCMDDPTVQDRDVIFAKAHLQLSATYLEMGYGDQAYWHASRDPSNAPIHEAMGDLFVFAKDSGVPMIENDTKRTKKRAKSPKTPTSPQGIGAPDEVQQDFYERALACYDKTKVKQGRDEEAAGFLSLAISSYEMQTVPNGSAVAHLNFELGCVYHRLHKYKEAISALEKAHSFCEQQRDLGRNDPLSLMVMKEKGCTLYDCESFTEAQATFEELIQLQRKEYGGGSIVVAETLKYIGDCAVGLRNMEEACKRYNRAVRIMKRKYGIHDPNVRELIAYIRELNFQEDAETEQQTGEE</sequence>
<dbReference type="Proteomes" id="UP001605036">
    <property type="component" value="Unassembled WGS sequence"/>
</dbReference>
<dbReference type="EMBL" id="JBHFFA010000007">
    <property type="protein sequence ID" value="KAL2613981.1"/>
    <property type="molecule type" value="Genomic_DNA"/>
</dbReference>
<evidence type="ECO:0000256" key="2">
    <source>
        <dbReference type="ARBA" id="ARBA00022803"/>
    </source>
</evidence>
<evidence type="ECO:0000313" key="5">
    <source>
        <dbReference type="EMBL" id="KAL2613981.1"/>
    </source>
</evidence>
<dbReference type="PANTHER" id="PTHR45641">
    <property type="entry name" value="TETRATRICOPEPTIDE REPEAT PROTEIN (AFU_ORTHOLOGUE AFUA_6G03870)"/>
    <property type="match status" value="1"/>
</dbReference>
<gene>
    <name evidence="5" type="ORF">R1flu_025673</name>
</gene>
<feature type="region of interest" description="Disordered" evidence="4">
    <location>
        <begin position="128"/>
        <end position="153"/>
    </location>
</feature>
<dbReference type="SMART" id="SM00028">
    <property type="entry name" value="TPR"/>
    <property type="match status" value="3"/>
</dbReference>
<evidence type="ECO:0000256" key="4">
    <source>
        <dbReference type="SAM" id="MobiDB-lite"/>
    </source>
</evidence>
<dbReference type="Gene3D" id="1.25.40.10">
    <property type="entry name" value="Tetratricopeptide repeat domain"/>
    <property type="match status" value="2"/>
</dbReference>
<dbReference type="InterPro" id="IPR019734">
    <property type="entry name" value="TPR_rpt"/>
</dbReference>
<keyword evidence="2 3" id="KW-0802">TPR repeat</keyword>
<feature type="repeat" description="TPR" evidence="3">
    <location>
        <begin position="203"/>
        <end position="236"/>
    </location>
</feature>
<dbReference type="AlphaFoldDB" id="A0ABD1Y1D2"/>
<dbReference type="Pfam" id="PF13424">
    <property type="entry name" value="TPR_12"/>
    <property type="match status" value="1"/>
</dbReference>
<name>A0ABD1Y1D2_9MARC</name>
<protein>
    <submittedName>
        <fullName evidence="5">Uncharacterized protein</fullName>
    </submittedName>
</protein>
<evidence type="ECO:0000256" key="3">
    <source>
        <dbReference type="PROSITE-ProRule" id="PRU00339"/>
    </source>
</evidence>
<accession>A0ABD1Y1D2</accession>
<reference evidence="5 6" key="1">
    <citation type="submission" date="2024-09" db="EMBL/GenBank/DDBJ databases">
        <title>Chromosome-scale assembly of Riccia fluitans.</title>
        <authorList>
            <person name="Paukszto L."/>
            <person name="Sawicki J."/>
            <person name="Karawczyk K."/>
            <person name="Piernik-Szablinska J."/>
            <person name="Szczecinska M."/>
            <person name="Mazdziarz M."/>
        </authorList>
    </citation>
    <scope>NUCLEOTIDE SEQUENCE [LARGE SCALE GENOMIC DNA]</scope>
    <source>
        <strain evidence="5">Rf_01</strain>
        <tissue evidence="5">Aerial parts of the thallus</tissue>
    </source>
</reference>
<dbReference type="PANTHER" id="PTHR45641:SF19">
    <property type="entry name" value="NEPHROCYSTIN-3"/>
    <property type="match status" value="1"/>
</dbReference>
<comment type="caution">
    <text evidence="5">The sequence shown here is derived from an EMBL/GenBank/DDBJ whole genome shotgun (WGS) entry which is preliminary data.</text>
</comment>
<keyword evidence="6" id="KW-1185">Reference proteome</keyword>